<evidence type="ECO:0000256" key="3">
    <source>
        <dbReference type="ARBA" id="ARBA00021495"/>
    </source>
</evidence>
<dbReference type="CDD" id="cd00088">
    <property type="entry name" value="HPT"/>
    <property type="match status" value="1"/>
</dbReference>
<dbReference type="EC" id="2.7.13.3" evidence="2"/>
<dbReference type="Gene3D" id="1.10.287.560">
    <property type="entry name" value="Histidine kinase CheA-like, homodimeric domain"/>
    <property type="match status" value="1"/>
</dbReference>
<feature type="domain" description="CheW-like" evidence="15">
    <location>
        <begin position="536"/>
        <end position="674"/>
    </location>
</feature>
<keyword evidence="4" id="KW-0145">Chemotaxis</keyword>
<feature type="domain" description="Histidine kinase" evidence="14">
    <location>
        <begin position="290"/>
        <end position="534"/>
    </location>
</feature>
<name>A0A1E3A1R3_9FIRM</name>
<keyword evidence="8" id="KW-0418">Kinase</keyword>
<dbReference type="InterPro" id="IPR036061">
    <property type="entry name" value="CheW-like_dom_sf"/>
</dbReference>
<dbReference type="Pfam" id="PF02518">
    <property type="entry name" value="HATPase_c"/>
    <property type="match status" value="1"/>
</dbReference>
<dbReference type="SUPFAM" id="SSF55874">
    <property type="entry name" value="ATPase domain of HSP90 chaperone/DNA topoisomerase II/histidine kinase"/>
    <property type="match status" value="1"/>
</dbReference>
<dbReference type="InterPro" id="IPR035891">
    <property type="entry name" value="CheY-binding_CheA"/>
</dbReference>
<dbReference type="SUPFAM" id="SSF47226">
    <property type="entry name" value="Histidine-containing phosphotransfer domain, HPT domain"/>
    <property type="match status" value="1"/>
</dbReference>
<evidence type="ECO:0000256" key="2">
    <source>
        <dbReference type="ARBA" id="ARBA00012438"/>
    </source>
</evidence>
<dbReference type="PROSITE" id="PS50894">
    <property type="entry name" value="HPT"/>
    <property type="match status" value="1"/>
</dbReference>
<dbReference type="Pfam" id="PF01584">
    <property type="entry name" value="CheW"/>
    <property type="match status" value="1"/>
</dbReference>
<feature type="compositionally biased region" description="Basic and acidic residues" evidence="13">
    <location>
        <begin position="268"/>
        <end position="285"/>
    </location>
</feature>
<keyword evidence="7" id="KW-0547">Nucleotide-binding</keyword>
<dbReference type="FunFam" id="3.30.565.10:FF:000016">
    <property type="entry name" value="Chemotaxis protein CheA, putative"/>
    <property type="match status" value="1"/>
</dbReference>
<dbReference type="PATRIC" id="fig|1432052.4.peg.6221"/>
<evidence type="ECO:0000259" key="15">
    <source>
        <dbReference type="PROSITE" id="PS50851"/>
    </source>
</evidence>
<dbReference type="Pfam" id="PF07194">
    <property type="entry name" value="P2"/>
    <property type="match status" value="1"/>
</dbReference>
<dbReference type="InterPro" id="IPR036890">
    <property type="entry name" value="HATPase_C_sf"/>
</dbReference>
<keyword evidence="6 17" id="KW-0808">Transferase</keyword>
<accession>A0A1E3A1R3</accession>
<feature type="domain" description="HPt" evidence="16">
    <location>
        <begin position="4"/>
        <end position="112"/>
    </location>
</feature>
<evidence type="ECO:0000313" key="18">
    <source>
        <dbReference type="Proteomes" id="UP000094067"/>
    </source>
</evidence>
<dbReference type="InterPro" id="IPR036097">
    <property type="entry name" value="HisK_dim/P_sf"/>
</dbReference>
<dbReference type="PANTHER" id="PTHR43395">
    <property type="entry name" value="SENSOR HISTIDINE KINASE CHEA"/>
    <property type="match status" value="1"/>
</dbReference>
<dbReference type="InterPro" id="IPR051315">
    <property type="entry name" value="Bact_Chemotaxis_CheA"/>
</dbReference>
<dbReference type="PANTHER" id="PTHR43395:SF10">
    <property type="entry name" value="CHEMOTAXIS PROTEIN CHEA"/>
    <property type="match status" value="1"/>
</dbReference>
<dbReference type="EMBL" id="MCGH01000004">
    <property type="protein sequence ID" value="ODM02437.1"/>
    <property type="molecule type" value="Genomic_DNA"/>
</dbReference>
<comment type="caution">
    <text evidence="17">The sequence shown here is derived from an EMBL/GenBank/DDBJ whole genome shotgun (WGS) entry which is preliminary data.</text>
</comment>
<proteinExistence type="predicted"/>
<dbReference type="Gene3D" id="3.30.565.10">
    <property type="entry name" value="Histidine kinase-like ATPase, C-terminal domain"/>
    <property type="match status" value="1"/>
</dbReference>
<dbReference type="InterPro" id="IPR004358">
    <property type="entry name" value="Sig_transdc_His_kin-like_C"/>
</dbReference>
<comment type="function">
    <text evidence="11">Involved in the transmission of sensory signals from the chemoreceptors to the flagellar motors. CheA is autophosphorylated; it can transfer its phosphate group to either CheB or CheY.</text>
</comment>
<evidence type="ECO:0000256" key="4">
    <source>
        <dbReference type="ARBA" id="ARBA00022500"/>
    </source>
</evidence>
<feature type="region of interest" description="Disordered" evidence="13">
    <location>
        <begin position="136"/>
        <end position="157"/>
    </location>
</feature>
<keyword evidence="9" id="KW-0067">ATP-binding</keyword>
<dbReference type="RefSeq" id="WP_069154965.1">
    <property type="nucleotide sequence ID" value="NZ_MCGH01000004.1"/>
</dbReference>
<evidence type="ECO:0000256" key="11">
    <source>
        <dbReference type="ARBA" id="ARBA00035100"/>
    </source>
</evidence>
<comment type="catalytic activity">
    <reaction evidence="1">
        <text>ATP + protein L-histidine = ADP + protein N-phospho-L-histidine.</text>
        <dbReference type="EC" id="2.7.13.3"/>
    </reaction>
</comment>
<evidence type="ECO:0000313" key="17">
    <source>
        <dbReference type="EMBL" id="ODM02437.1"/>
    </source>
</evidence>
<dbReference type="Gene3D" id="2.30.30.40">
    <property type="entry name" value="SH3 Domains"/>
    <property type="match status" value="1"/>
</dbReference>
<evidence type="ECO:0000259" key="16">
    <source>
        <dbReference type="PROSITE" id="PS50894"/>
    </source>
</evidence>
<dbReference type="GO" id="GO:0000155">
    <property type="term" value="F:phosphorelay sensor kinase activity"/>
    <property type="evidence" value="ECO:0007669"/>
    <property type="project" value="InterPro"/>
</dbReference>
<dbReference type="SUPFAM" id="SSF55052">
    <property type="entry name" value="CheY-binding domain of CheA"/>
    <property type="match status" value="1"/>
</dbReference>
<evidence type="ECO:0000256" key="1">
    <source>
        <dbReference type="ARBA" id="ARBA00000085"/>
    </source>
</evidence>
<dbReference type="PROSITE" id="PS50851">
    <property type="entry name" value="CHEW"/>
    <property type="match status" value="1"/>
</dbReference>
<evidence type="ECO:0000256" key="8">
    <source>
        <dbReference type="ARBA" id="ARBA00022777"/>
    </source>
</evidence>
<dbReference type="SMART" id="SM00073">
    <property type="entry name" value="HPT"/>
    <property type="match status" value="1"/>
</dbReference>
<dbReference type="GO" id="GO:0006935">
    <property type="term" value="P:chemotaxis"/>
    <property type="evidence" value="ECO:0007669"/>
    <property type="project" value="UniProtKB-KW"/>
</dbReference>
<dbReference type="PROSITE" id="PS50109">
    <property type="entry name" value="HIS_KIN"/>
    <property type="match status" value="1"/>
</dbReference>
<evidence type="ECO:0000256" key="7">
    <source>
        <dbReference type="ARBA" id="ARBA00022741"/>
    </source>
</evidence>
<reference evidence="17 18" key="1">
    <citation type="submission" date="2016-07" db="EMBL/GenBank/DDBJ databases">
        <title>Characterization of isolates of Eisenbergiella tayi derived from blood cultures, using whole genome sequencing.</title>
        <authorList>
            <person name="Burdz T."/>
            <person name="Wiebe D."/>
            <person name="Huynh C."/>
            <person name="Bernard K."/>
        </authorList>
    </citation>
    <scope>NUCLEOTIDE SEQUENCE [LARGE SCALE GENOMIC DNA]</scope>
    <source>
        <strain evidence="17 18">NML 110608</strain>
    </source>
</reference>
<sequence>MGYFDADAEDMLEVYLLETRQLTGQLSAVLLEAEKKNAFAEEDIHSIFRIMHTIKSSSAMMGLQELSSMAHKLEDLFGYYRETYGKIEKAEPELFDLLFAASDYIEAELGRMSQEEYQPSGTAEIEERTDAYLNKAGEEEPDGAEEEEKTEETEKMPIRPPAAVPEALAGKKGTVVRIFFENGCKMENIRAFMLVRQIGNLCTCVETWPGDLDKSGEGSGFISENGVFIRFESEHRDEVLESLKKGLFVAECSILQDDQPSAAEESAQQEKQKPEDKGNSGENREAEFFNVRSDRLDRLQNLSGELMLHMLTLDTELEKHGLEDIKEGTAHQINRLISEMERTVMEMRLVPVNKIVPKLRRILRDICRDQGKEAELILHCEDLEADKSVVEYVSEALMHIIRNAVDHGIESPQEREEAGKSRKGRITFTAENTVGELRLSLSDDGKGIDELKIRERAREKGLFTRPEEEYNSQEIQELIFSPGFTTNEQVTEYSGRGVGLDVVKNILEGVGGNLYIHTEFGRGTTFTIVVPLSLATMECIRFKVGSYRFSMPARHVFQFMDWESSREKRETINGRDYILYEDRMLPLIDLHRFYHLDGETPEDAIVIYMKGNEKEGCILVDSMYEQKRIVVKPLPPLFGLDFRKKTGISGCSIMGNGKICAALDTETVINRYEREDINGSLYWQRASLHSGKK</sequence>
<organism evidence="17 18">
    <name type="scientific">Eisenbergiella tayi</name>
    <dbReference type="NCBI Taxonomy" id="1432052"/>
    <lineage>
        <taxon>Bacteria</taxon>
        <taxon>Bacillati</taxon>
        <taxon>Bacillota</taxon>
        <taxon>Clostridia</taxon>
        <taxon>Lachnospirales</taxon>
        <taxon>Lachnospiraceae</taxon>
        <taxon>Eisenbergiella</taxon>
    </lineage>
</organism>
<dbReference type="Proteomes" id="UP000094067">
    <property type="component" value="Unassembled WGS sequence"/>
</dbReference>
<keyword evidence="10" id="KW-0902">Two-component regulatory system</keyword>
<dbReference type="AlphaFoldDB" id="A0A1E3A1R3"/>
<feature type="compositionally biased region" description="Acidic residues" evidence="13">
    <location>
        <begin position="139"/>
        <end position="151"/>
    </location>
</feature>
<keyword evidence="5 12" id="KW-0597">Phosphoprotein</keyword>
<dbReference type="InterPro" id="IPR036641">
    <property type="entry name" value="HPT_dom_sf"/>
</dbReference>
<feature type="region of interest" description="Disordered" evidence="13">
    <location>
        <begin position="259"/>
        <end position="285"/>
    </location>
</feature>
<dbReference type="PRINTS" id="PR00344">
    <property type="entry name" value="BCTRLSENSOR"/>
</dbReference>
<evidence type="ECO:0000256" key="12">
    <source>
        <dbReference type="PROSITE-ProRule" id="PRU00110"/>
    </source>
</evidence>
<evidence type="ECO:0000256" key="10">
    <source>
        <dbReference type="ARBA" id="ARBA00023012"/>
    </source>
</evidence>
<dbReference type="SUPFAM" id="SSF47384">
    <property type="entry name" value="Homodimeric domain of signal transducing histidine kinase"/>
    <property type="match status" value="1"/>
</dbReference>
<evidence type="ECO:0000256" key="9">
    <source>
        <dbReference type="ARBA" id="ARBA00022840"/>
    </source>
</evidence>
<protein>
    <recommendedName>
        <fullName evidence="3">Chemotaxis protein CheA</fullName>
        <ecNumber evidence="2">2.7.13.3</ecNumber>
    </recommendedName>
</protein>
<gene>
    <name evidence="17" type="primary">cheA_2</name>
    <name evidence="17" type="ORF">BEI61_05599</name>
</gene>
<dbReference type="InterPro" id="IPR010808">
    <property type="entry name" value="CheA_P2-bd"/>
</dbReference>
<evidence type="ECO:0000259" key="14">
    <source>
        <dbReference type="PROSITE" id="PS50109"/>
    </source>
</evidence>
<dbReference type="SUPFAM" id="SSF50341">
    <property type="entry name" value="CheW-like"/>
    <property type="match status" value="1"/>
</dbReference>
<dbReference type="GO" id="GO:0005524">
    <property type="term" value="F:ATP binding"/>
    <property type="evidence" value="ECO:0007669"/>
    <property type="project" value="UniProtKB-KW"/>
</dbReference>
<dbReference type="InterPro" id="IPR005467">
    <property type="entry name" value="His_kinase_dom"/>
</dbReference>
<dbReference type="SMART" id="SM00387">
    <property type="entry name" value="HATPase_c"/>
    <property type="match status" value="1"/>
</dbReference>
<dbReference type="SMART" id="SM00260">
    <property type="entry name" value="CheW"/>
    <property type="match status" value="1"/>
</dbReference>
<feature type="modified residue" description="Phosphohistidine" evidence="12">
    <location>
        <position position="52"/>
    </location>
</feature>
<dbReference type="Pfam" id="PF01627">
    <property type="entry name" value="Hpt"/>
    <property type="match status" value="1"/>
</dbReference>
<dbReference type="InterPro" id="IPR002545">
    <property type="entry name" value="CheW-lke_dom"/>
</dbReference>
<dbReference type="InterPro" id="IPR003594">
    <property type="entry name" value="HATPase_dom"/>
</dbReference>
<evidence type="ECO:0000256" key="13">
    <source>
        <dbReference type="SAM" id="MobiDB-lite"/>
    </source>
</evidence>
<evidence type="ECO:0000256" key="6">
    <source>
        <dbReference type="ARBA" id="ARBA00022679"/>
    </source>
</evidence>
<dbReference type="InterPro" id="IPR008207">
    <property type="entry name" value="Sig_transdc_His_kin_Hpt_dom"/>
</dbReference>
<evidence type="ECO:0000256" key="5">
    <source>
        <dbReference type="ARBA" id="ARBA00022553"/>
    </source>
</evidence>
<dbReference type="Gene3D" id="1.20.120.160">
    <property type="entry name" value="HPT domain"/>
    <property type="match status" value="1"/>
</dbReference>
<dbReference type="InterPro" id="IPR037006">
    <property type="entry name" value="CheA-like_homodim_sf"/>
</dbReference>